<protein>
    <submittedName>
        <fullName evidence="1">Uncharacterized protein</fullName>
    </submittedName>
</protein>
<evidence type="ECO:0000313" key="2">
    <source>
        <dbReference type="Proteomes" id="UP000199002"/>
    </source>
</evidence>
<organism evidence="1 2">
    <name type="scientific">Acidovorax soli</name>
    <dbReference type="NCBI Taxonomy" id="592050"/>
    <lineage>
        <taxon>Bacteria</taxon>
        <taxon>Pseudomonadati</taxon>
        <taxon>Pseudomonadota</taxon>
        <taxon>Betaproteobacteria</taxon>
        <taxon>Burkholderiales</taxon>
        <taxon>Comamonadaceae</taxon>
        <taxon>Acidovorax</taxon>
    </lineage>
</organism>
<keyword evidence="2" id="KW-1185">Reference proteome</keyword>
<evidence type="ECO:0000313" key="1">
    <source>
        <dbReference type="EMBL" id="SEA33310.1"/>
    </source>
</evidence>
<dbReference type="AlphaFoldDB" id="A0A1H4ABN3"/>
<reference evidence="2" key="1">
    <citation type="submission" date="2016-10" db="EMBL/GenBank/DDBJ databases">
        <authorList>
            <person name="Varghese N."/>
            <person name="Submissions S."/>
        </authorList>
    </citation>
    <scope>NUCLEOTIDE SEQUENCE [LARGE SCALE GENOMIC DNA]</scope>
    <source>
        <strain evidence="2">DSM 25157</strain>
    </source>
</reference>
<accession>A0A1H4ABN3</accession>
<name>A0A1H4ABN3_9BURK</name>
<sequence>MAISVRDFTILYKTSVFCTSPPLYPQARRQRHQNLRASVPCTAGFKPVRPRGDDAQEDIRRAPLITGKLRLGIVGSNLRHFGFVTSGFRGETVSGAAPPSPCASLQPLCIQRDGSYVVQPRRDLVLHVLAGDASRGITGNNQKREFSQKFVGLIVNHKAAINLRVGTQVRGDGLKLFSRPDDIDFKGTQPAQKFPNLFMWVREAPAGVNHDANWEMRAEKGLQIREPFKGKTGANRPTCRVQYAIKVDEDSPHCFLPVWVRLAGVHASETFIALTVRWMRAGSCAVEHVLLACTHRHQLEWRRSLPS</sequence>
<dbReference type="EMBL" id="FNQJ01000010">
    <property type="protein sequence ID" value="SEA33310.1"/>
    <property type="molecule type" value="Genomic_DNA"/>
</dbReference>
<gene>
    <name evidence="1" type="ORF">SAMN05421875_1104</name>
</gene>
<dbReference type="Proteomes" id="UP000199002">
    <property type="component" value="Unassembled WGS sequence"/>
</dbReference>
<proteinExistence type="predicted"/>